<evidence type="ECO:0000313" key="6">
    <source>
        <dbReference type="EMBL" id="KAE9401836.1"/>
    </source>
</evidence>
<evidence type="ECO:0000256" key="4">
    <source>
        <dbReference type="SAM" id="MobiDB-lite"/>
    </source>
</evidence>
<dbReference type="AlphaFoldDB" id="A0A6A4HUH7"/>
<feature type="region of interest" description="Disordered" evidence="4">
    <location>
        <begin position="62"/>
        <end position="86"/>
    </location>
</feature>
<organism evidence="6 7">
    <name type="scientific">Gymnopus androsaceus JB14</name>
    <dbReference type="NCBI Taxonomy" id="1447944"/>
    <lineage>
        <taxon>Eukaryota</taxon>
        <taxon>Fungi</taxon>
        <taxon>Dikarya</taxon>
        <taxon>Basidiomycota</taxon>
        <taxon>Agaricomycotina</taxon>
        <taxon>Agaricomycetes</taxon>
        <taxon>Agaricomycetidae</taxon>
        <taxon>Agaricales</taxon>
        <taxon>Marasmiineae</taxon>
        <taxon>Omphalotaceae</taxon>
        <taxon>Gymnopus</taxon>
    </lineage>
</organism>
<proteinExistence type="predicted"/>
<reference evidence="6" key="1">
    <citation type="journal article" date="2019" name="Environ. Microbiol.">
        <title>Fungal ecological strategies reflected in gene transcription - a case study of two litter decomposers.</title>
        <authorList>
            <person name="Barbi F."/>
            <person name="Kohler A."/>
            <person name="Barry K."/>
            <person name="Baskaran P."/>
            <person name="Daum C."/>
            <person name="Fauchery L."/>
            <person name="Ihrmark K."/>
            <person name="Kuo A."/>
            <person name="LaButti K."/>
            <person name="Lipzen A."/>
            <person name="Morin E."/>
            <person name="Grigoriev I.V."/>
            <person name="Henrissat B."/>
            <person name="Lindahl B."/>
            <person name="Martin F."/>
        </authorList>
    </citation>
    <scope>NUCLEOTIDE SEQUENCE</scope>
    <source>
        <strain evidence="6">JB14</strain>
    </source>
</reference>
<keyword evidence="1" id="KW-0479">Metal-binding</keyword>
<dbReference type="EMBL" id="ML769441">
    <property type="protein sequence ID" value="KAE9401836.1"/>
    <property type="molecule type" value="Genomic_DNA"/>
</dbReference>
<dbReference type="GO" id="GO:0008270">
    <property type="term" value="F:zinc ion binding"/>
    <property type="evidence" value="ECO:0007669"/>
    <property type="project" value="UniProtKB-KW"/>
</dbReference>
<keyword evidence="2" id="KW-0863">Zinc-finger</keyword>
<dbReference type="Proteomes" id="UP000799118">
    <property type="component" value="Unassembled WGS sequence"/>
</dbReference>
<feature type="domain" description="MYND-type" evidence="5">
    <location>
        <begin position="6"/>
        <end position="44"/>
    </location>
</feature>
<protein>
    <recommendedName>
        <fullName evidence="5">MYND-type domain-containing protein</fullName>
    </recommendedName>
</protein>
<evidence type="ECO:0000256" key="3">
    <source>
        <dbReference type="ARBA" id="ARBA00022833"/>
    </source>
</evidence>
<accession>A0A6A4HUH7</accession>
<evidence type="ECO:0000313" key="7">
    <source>
        <dbReference type="Proteomes" id="UP000799118"/>
    </source>
</evidence>
<keyword evidence="7" id="KW-1185">Reference proteome</keyword>
<dbReference type="SUPFAM" id="SSF144232">
    <property type="entry name" value="HIT/MYND zinc finger-like"/>
    <property type="match status" value="1"/>
</dbReference>
<dbReference type="InterPro" id="IPR002893">
    <property type="entry name" value="Znf_MYND"/>
</dbReference>
<sequence length="198" mass="22290">MIEGVTALVACSRCKSIGRLVFYCGRSCQVNDYKNGDSPHKQICGNKDALIDSVLSLPEYKAKDKAPQTSNEDESDDKPRWPAPQPGYVRSGALQHQLCLLEEQPNLHYVLVRPDPQEDTGVVFPSAKEFLLFFLCMRRAVASYSPREVYRMYQALVPKAQNAIPAFGIGKLKEQLKKEYGVDIDEVHARMQAEPESR</sequence>
<gene>
    <name evidence="6" type="ORF">BT96DRAFT_1017939</name>
</gene>
<dbReference type="OrthoDB" id="3149405at2759"/>
<keyword evidence="3" id="KW-0862">Zinc</keyword>
<evidence type="ECO:0000259" key="5">
    <source>
        <dbReference type="Pfam" id="PF01753"/>
    </source>
</evidence>
<evidence type="ECO:0000256" key="1">
    <source>
        <dbReference type="ARBA" id="ARBA00022723"/>
    </source>
</evidence>
<evidence type="ECO:0000256" key="2">
    <source>
        <dbReference type="ARBA" id="ARBA00022771"/>
    </source>
</evidence>
<dbReference type="Pfam" id="PF01753">
    <property type="entry name" value="zf-MYND"/>
    <property type="match status" value="1"/>
</dbReference>
<dbReference type="Gene3D" id="6.10.140.2220">
    <property type="match status" value="1"/>
</dbReference>
<name>A0A6A4HUH7_9AGAR</name>